<evidence type="ECO:0000256" key="1">
    <source>
        <dbReference type="SAM" id="MobiDB-lite"/>
    </source>
</evidence>
<proteinExistence type="predicted"/>
<dbReference type="AlphaFoldDB" id="A0A067SIG4"/>
<feature type="region of interest" description="Disordered" evidence="1">
    <location>
        <begin position="15"/>
        <end position="48"/>
    </location>
</feature>
<protein>
    <submittedName>
        <fullName evidence="2">Uncharacterized protein</fullName>
    </submittedName>
</protein>
<dbReference type="HOGENOM" id="CLU_1008471_0_0_1"/>
<sequence>MSPFLDDMFAATVRQGHPAHSPSARSPCVPTQRNPSREHTGTQQDLDAGAHHIGVAGIVYAARPRDVPDAVPFYVHHGLCRCAPSSSATLDTLDRLHPVDTGLPNVTTSSTCIDIANAAPHRPPQAPQTCLTWPKRPCMLWLSQRPGLRRSYLSTAWQMQPHNHVLNGLGYGQLPRTHFLHHFERRRTWMKIPLQHSPSSVPPQRSASIAPTLLTWPPQSHCLHHLELCRRPHLLYSELWRWRLQHVRNHEAATQYLSSEHSIDDLRAVYCNSLSS</sequence>
<evidence type="ECO:0000313" key="2">
    <source>
        <dbReference type="EMBL" id="KDR66548.1"/>
    </source>
</evidence>
<name>A0A067SIG4_GALM3</name>
<reference evidence="3" key="1">
    <citation type="journal article" date="2014" name="Proc. Natl. Acad. Sci. U.S.A.">
        <title>Extensive sampling of basidiomycete genomes demonstrates inadequacy of the white-rot/brown-rot paradigm for wood decay fungi.</title>
        <authorList>
            <person name="Riley R."/>
            <person name="Salamov A.A."/>
            <person name="Brown D.W."/>
            <person name="Nagy L.G."/>
            <person name="Floudas D."/>
            <person name="Held B.W."/>
            <person name="Levasseur A."/>
            <person name="Lombard V."/>
            <person name="Morin E."/>
            <person name="Otillar R."/>
            <person name="Lindquist E.A."/>
            <person name="Sun H."/>
            <person name="LaButti K.M."/>
            <person name="Schmutz J."/>
            <person name="Jabbour D."/>
            <person name="Luo H."/>
            <person name="Baker S.E."/>
            <person name="Pisabarro A.G."/>
            <person name="Walton J.D."/>
            <person name="Blanchette R.A."/>
            <person name="Henrissat B."/>
            <person name="Martin F."/>
            <person name="Cullen D."/>
            <person name="Hibbett D.S."/>
            <person name="Grigoriev I.V."/>
        </authorList>
    </citation>
    <scope>NUCLEOTIDE SEQUENCE [LARGE SCALE GENOMIC DNA]</scope>
    <source>
        <strain evidence="3">CBS 339.88</strain>
    </source>
</reference>
<dbReference type="Proteomes" id="UP000027222">
    <property type="component" value="Unassembled WGS sequence"/>
</dbReference>
<keyword evidence="3" id="KW-1185">Reference proteome</keyword>
<organism evidence="2 3">
    <name type="scientific">Galerina marginata (strain CBS 339.88)</name>
    <dbReference type="NCBI Taxonomy" id="685588"/>
    <lineage>
        <taxon>Eukaryota</taxon>
        <taxon>Fungi</taxon>
        <taxon>Dikarya</taxon>
        <taxon>Basidiomycota</taxon>
        <taxon>Agaricomycotina</taxon>
        <taxon>Agaricomycetes</taxon>
        <taxon>Agaricomycetidae</taxon>
        <taxon>Agaricales</taxon>
        <taxon>Agaricineae</taxon>
        <taxon>Strophariaceae</taxon>
        <taxon>Galerina</taxon>
    </lineage>
</organism>
<accession>A0A067SIG4</accession>
<evidence type="ECO:0000313" key="3">
    <source>
        <dbReference type="Proteomes" id="UP000027222"/>
    </source>
</evidence>
<dbReference type="EMBL" id="KL142422">
    <property type="protein sequence ID" value="KDR66548.1"/>
    <property type="molecule type" value="Genomic_DNA"/>
</dbReference>
<gene>
    <name evidence="2" type="ORF">GALMADRAFT_1145026</name>
</gene>